<proteinExistence type="predicted"/>
<dbReference type="PROSITE" id="PS51746">
    <property type="entry name" value="PPM_2"/>
    <property type="match status" value="1"/>
</dbReference>
<dbReference type="CDD" id="cd00143">
    <property type="entry name" value="PP2Cc"/>
    <property type="match status" value="1"/>
</dbReference>
<protein>
    <submittedName>
        <fullName evidence="2">Phosphoprotein phosphatase</fullName>
        <ecNumber evidence="2">3.1.3.16</ecNumber>
    </submittedName>
    <submittedName>
        <fullName evidence="3">Protein phosphatase PrpC</fullName>
    </submittedName>
</protein>
<feature type="domain" description="PPM-type phosphatase" evidence="1">
    <location>
        <begin position="2"/>
        <end position="238"/>
    </location>
</feature>
<dbReference type="Gene3D" id="3.60.40.10">
    <property type="entry name" value="PPM-type phosphatase domain"/>
    <property type="match status" value="1"/>
</dbReference>
<dbReference type="KEGG" id="aacx:DEACI_3434"/>
<dbReference type="PANTHER" id="PTHR13832:SF827">
    <property type="entry name" value="PROTEIN PHOSPHATASE 1L"/>
    <property type="match status" value="1"/>
</dbReference>
<keyword evidence="2" id="KW-0378">Hydrolase</keyword>
<organism evidence="2">
    <name type="scientific">Acididesulfobacillus acetoxydans</name>
    <dbReference type="NCBI Taxonomy" id="1561005"/>
    <lineage>
        <taxon>Bacteria</taxon>
        <taxon>Bacillati</taxon>
        <taxon>Bacillota</taxon>
        <taxon>Clostridia</taxon>
        <taxon>Eubacteriales</taxon>
        <taxon>Peptococcaceae</taxon>
        <taxon>Acididesulfobacillus</taxon>
    </lineage>
</organism>
<dbReference type="SUPFAM" id="SSF81606">
    <property type="entry name" value="PP2C-like"/>
    <property type="match status" value="1"/>
</dbReference>
<dbReference type="Proteomes" id="UP001071230">
    <property type="component" value="Unassembled WGS sequence"/>
</dbReference>
<dbReference type="NCBIfam" id="NF033484">
    <property type="entry name" value="Stp1_PP2C_phos"/>
    <property type="match status" value="1"/>
</dbReference>
<dbReference type="Pfam" id="PF13672">
    <property type="entry name" value="PP2C_2"/>
    <property type="match status" value="1"/>
</dbReference>
<keyword evidence="4" id="KW-1185">Reference proteome</keyword>
<evidence type="ECO:0000313" key="2">
    <source>
        <dbReference type="EMBL" id="CAA7602755.1"/>
    </source>
</evidence>
<dbReference type="InterPro" id="IPR036457">
    <property type="entry name" value="PPM-type-like_dom_sf"/>
</dbReference>
<reference evidence="3" key="1">
    <citation type="submission" date="2014-11" db="EMBL/GenBank/DDBJ databases">
        <authorList>
            <person name="Hornung B.V."/>
        </authorList>
    </citation>
    <scope>NUCLEOTIDE SEQUENCE</scope>
    <source>
        <strain evidence="3">INE</strain>
    </source>
</reference>
<dbReference type="EMBL" id="LR746496">
    <property type="protein sequence ID" value="CAA7602755.1"/>
    <property type="molecule type" value="Genomic_DNA"/>
</dbReference>
<gene>
    <name evidence="3" type="ORF">DEACI_0836</name>
    <name evidence="2" type="ORF">DEACI_3434</name>
</gene>
<dbReference type="SMART" id="SM00332">
    <property type="entry name" value="PP2Cc"/>
    <property type="match status" value="1"/>
</dbReference>
<dbReference type="PANTHER" id="PTHR13832">
    <property type="entry name" value="PROTEIN PHOSPHATASE 2C"/>
    <property type="match status" value="1"/>
</dbReference>
<name>A0A8S0Y458_9FIRM</name>
<dbReference type="InterPro" id="IPR001932">
    <property type="entry name" value="PPM-type_phosphatase-like_dom"/>
</dbReference>
<dbReference type="AlphaFoldDB" id="A0A8S0Y458"/>
<evidence type="ECO:0000313" key="3">
    <source>
        <dbReference type="EMBL" id="CEJ06388.1"/>
    </source>
</evidence>
<dbReference type="InterPro" id="IPR015655">
    <property type="entry name" value="PP2C"/>
</dbReference>
<dbReference type="Proteomes" id="UP000836597">
    <property type="component" value="Chromosome"/>
</dbReference>
<dbReference type="GO" id="GO:0004722">
    <property type="term" value="F:protein serine/threonine phosphatase activity"/>
    <property type="evidence" value="ECO:0007669"/>
    <property type="project" value="UniProtKB-EC"/>
</dbReference>
<dbReference type="SMART" id="SM00331">
    <property type="entry name" value="PP2C_SIG"/>
    <property type="match status" value="1"/>
</dbReference>
<dbReference type="RefSeq" id="WP_240986075.1">
    <property type="nucleotide sequence ID" value="NZ_CDGJ01000027.1"/>
</dbReference>
<dbReference type="EC" id="3.1.3.16" evidence="2"/>
<sequence>MRILSCSETGLVRKNNEDAYLILQDRGLLAVADGMGGHLAGEVAARMALAQLAKSAAELDTLERDTLGDWLQRSLTEANRVVYASSLASPERRGMGTTLTALLILRQEVLIGHVGDSRAYLWRGGELIALTDDHSLVGELLRLGQISPEEAEKHPKRNMIMRAVGAAEEIEIDLRKVETQARDVFFLCTDGFSDVVKAEEVRDELGAERSWEGHLEALRRLVLERGAPDNFTLLCCVLD</sequence>
<accession>A0A8S0Y458</accession>
<dbReference type="EMBL" id="CDGJ01000027">
    <property type="protein sequence ID" value="CEJ06388.1"/>
    <property type="molecule type" value="Genomic_DNA"/>
</dbReference>
<reference evidence="2" key="2">
    <citation type="submission" date="2020-01" db="EMBL/GenBank/DDBJ databases">
        <authorList>
            <person name="Hornung B."/>
        </authorList>
    </citation>
    <scope>NUCLEOTIDE SEQUENCE</scope>
    <source>
        <strain evidence="2">PacBioINE</strain>
    </source>
</reference>
<evidence type="ECO:0000259" key="1">
    <source>
        <dbReference type="PROSITE" id="PS51746"/>
    </source>
</evidence>
<evidence type="ECO:0000313" key="4">
    <source>
        <dbReference type="Proteomes" id="UP001071230"/>
    </source>
</evidence>